<accession>A0A163JEA0</accession>
<dbReference type="Proteomes" id="UP000078561">
    <property type="component" value="Unassembled WGS sequence"/>
</dbReference>
<feature type="compositionally biased region" description="Pro residues" evidence="1">
    <location>
        <begin position="408"/>
        <end position="418"/>
    </location>
</feature>
<name>A0A163JEA0_ABSGL</name>
<gene>
    <name evidence="2" type="primary">ABSGL_04278.1 scaffold 5264</name>
</gene>
<feature type="region of interest" description="Disordered" evidence="1">
    <location>
        <begin position="408"/>
        <end position="459"/>
    </location>
</feature>
<evidence type="ECO:0000256" key="1">
    <source>
        <dbReference type="SAM" id="MobiDB-lite"/>
    </source>
</evidence>
<dbReference type="EMBL" id="LT552303">
    <property type="protein sequence ID" value="SAL98722.1"/>
    <property type="molecule type" value="Genomic_DNA"/>
</dbReference>
<proteinExistence type="predicted"/>
<dbReference type="OrthoDB" id="2372305at2759"/>
<reference evidence="2" key="1">
    <citation type="submission" date="2016-04" db="EMBL/GenBank/DDBJ databases">
        <authorList>
            <person name="Evans L.H."/>
            <person name="Alamgir A."/>
            <person name="Owens N."/>
            <person name="Weber N.D."/>
            <person name="Virtaneva K."/>
            <person name="Barbian K."/>
            <person name="Babar A."/>
            <person name="Rosenke K."/>
        </authorList>
    </citation>
    <scope>NUCLEOTIDE SEQUENCE [LARGE SCALE GENOMIC DNA]</scope>
    <source>
        <strain evidence="2">CBS 101.48</strain>
    </source>
</reference>
<keyword evidence="3" id="KW-1185">Reference proteome</keyword>
<evidence type="ECO:0000313" key="2">
    <source>
        <dbReference type="EMBL" id="SAL98722.1"/>
    </source>
</evidence>
<feature type="compositionally biased region" description="Polar residues" evidence="1">
    <location>
        <begin position="430"/>
        <end position="442"/>
    </location>
</feature>
<dbReference type="InParanoid" id="A0A163JEA0"/>
<protein>
    <submittedName>
        <fullName evidence="2">Uncharacterized protein</fullName>
    </submittedName>
</protein>
<evidence type="ECO:0000313" key="3">
    <source>
        <dbReference type="Proteomes" id="UP000078561"/>
    </source>
</evidence>
<sequence length="459" mass="50749">MNEKEPAPPLPTTKTSDDTNGDNLTDMVDKASSELADRYKVERIATPLINHVQQQCNQCSNQIQDTERVTIQIQQDTQSCREALATLQEQSESLQKAFSTIDKLEVLVNQMNSTLVQVTANVDEMEKTVQSSIQQKSALPIPFRFSKRSDSPLQPYFPPPQPMIELGTRSIFKVPSLSDFELHFFGCPRPPLIYAESFSDSGATDNYASSRLMAVAQLSQVVANRSVETAGGEIITIDKKIQLLVSLDGLSTMTAASAKDQDMAEQQQQGIDNLMQAVLQMIEKLTNTQTRQRDVQRIQQEHLQHLGSTMNGGPQTGLVKTRLPEVFNGEHCAKTVENWLATLKNFFYATPVSLLRDEALLWWRNLTRGGTDASEPDNFLASQVAILDINNWRCSSGGLPMLYALPSRPPSSPTPSPSHPASFLLAPQDLVQNPDSKGSTPVTPCPHALPRSSLYPLSR</sequence>
<dbReference type="AlphaFoldDB" id="A0A163JEA0"/>
<organism evidence="2">
    <name type="scientific">Absidia glauca</name>
    <name type="common">Pin mould</name>
    <dbReference type="NCBI Taxonomy" id="4829"/>
    <lineage>
        <taxon>Eukaryota</taxon>
        <taxon>Fungi</taxon>
        <taxon>Fungi incertae sedis</taxon>
        <taxon>Mucoromycota</taxon>
        <taxon>Mucoromycotina</taxon>
        <taxon>Mucoromycetes</taxon>
        <taxon>Mucorales</taxon>
        <taxon>Cunninghamellaceae</taxon>
        <taxon>Absidia</taxon>
    </lineage>
</organism>
<feature type="region of interest" description="Disordered" evidence="1">
    <location>
        <begin position="1"/>
        <end position="26"/>
    </location>
</feature>